<evidence type="ECO:0000313" key="3">
    <source>
        <dbReference type="EMBL" id="EMS54235.1"/>
    </source>
</evidence>
<evidence type="ECO:0000256" key="1">
    <source>
        <dbReference type="SAM" id="MobiDB-lite"/>
    </source>
</evidence>
<evidence type="ECO:0000256" key="2">
    <source>
        <dbReference type="SAM" id="Phobius"/>
    </source>
</evidence>
<keyword evidence="2" id="KW-0472">Membrane</keyword>
<keyword evidence="2" id="KW-0812">Transmembrane</keyword>
<feature type="transmembrane region" description="Helical" evidence="2">
    <location>
        <begin position="179"/>
        <end position="197"/>
    </location>
</feature>
<reference evidence="3" key="1">
    <citation type="journal article" date="2013" name="Nature">
        <title>Draft genome of the wheat A-genome progenitor Triticum urartu.</title>
        <authorList>
            <person name="Ling H.Q."/>
            <person name="Zhao S."/>
            <person name="Liu D."/>
            <person name="Wang J."/>
            <person name="Sun H."/>
            <person name="Zhang C."/>
            <person name="Fan H."/>
            <person name="Li D."/>
            <person name="Dong L."/>
            <person name="Tao Y."/>
            <person name="Gao C."/>
            <person name="Wu H."/>
            <person name="Li Y."/>
            <person name="Cui Y."/>
            <person name="Guo X."/>
            <person name="Zheng S."/>
            <person name="Wang B."/>
            <person name="Yu K."/>
            <person name="Liang Q."/>
            <person name="Yang W."/>
            <person name="Lou X."/>
            <person name="Chen J."/>
            <person name="Feng M."/>
            <person name="Jian J."/>
            <person name="Zhang X."/>
            <person name="Luo G."/>
            <person name="Jiang Y."/>
            <person name="Liu J."/>
            <person name="Wang Z."/>
            <person name="Sha Y."/>
            <person name="Zhang B."/>
            <person name="Wu H."/>
            <person name="Tang D."/>
            <person name="Shen Q."/>
            <person name="Xue P."/>
            <person name="Zou S."/>
            <person name="Wang X."/>
            <person name="Liu X."/>
            <person name="Wang F."/>
            <person name="Yang Y."/>
            <person name="An X."/>
            <person name="Dong Z."/>
            <person name="Zhang K."/>
            <person name="Zhang X."/>
            <person name="Luo M.C."/>
            <person name="Dvorak J."/>
            <person name="Tong Y."/>
            <person name="Wang J."/>
            <person name="Yang H."/>
            <person name="Li Z."/>
            <person name="Wang D."/>
            <person name="Zhang A."/>
            <person name="Wang J."/>
        </authorList>
    </citation>
    <scope>NUCLEOTIDE SEQUENCE</scope>
</reference>
<dbReference type="EMBL" id="KD184267">
    <property type="protein sequence ID" value="EMS54235.1"/>
    <property type="molecule type" value="Genomic_DNA"/>
</dbReference>
<dbReference type="PANTHER" id="PTHR36347">
    <property type="entry name" value="EXPRESSED PROTEIN"/>
    <property type="match status" value="1"/>
</dbReference>
<dbReference type="GO" id="GO:0009507">
    <property type="term" value="C:chloroplast"/>
    <property type="evidence" value="ECO:0007669"/>
    <property type="project" value="TreeGrafter"/>
</dbReference>
<feature type="region of interest" description="Disordered" evidence="1">
    <location>
        <begin position="133"/>
        <end position="152"/>
    </location>
</feature>
<gene>
    <name evidence="3" type="ORF">TRIUR3_22050</name>
</gene>
<accession>M7ZPD8</accession>
<keyword evidence="2" id="KW-1133">Transmembrane helix</keyword>
<dbReference type="STRING" id="4572.M7ZPD8"/>
<dbReference type="eggNOG" id="ENOG502S2EA">
    <property type="taxonomic scope" value="Eukaryota"/>
</dbReference>
<sequence length="220" mass="24737">MASGEQLQETFDALDGVRRENWRRFSKAQQDNGTSSATFEAGVALGTMAVDGLYLEGVGGGWLSAWVMPAEMKPTLPESMLWMWMESSHSDTRAPWPPGRRRCVKTRLRSRNQARRVQEPYLPPVEVKMMRGKGKANASAAPRREKEKRKKTWDEMSLGEKAYELYVGEKGALFWLNKFAYASIFIMAGAWILFRFVGPATGLYQLDAPPLAPTDVLRGS</sequence>
<dbReference type="PANTHER" id="PTHR36347:SF1">
    <property type="entry name" value="EXPRESSED PROTEIN"/>
    <property type="match status" value="1"/>
</dbReference>
<dbReference type="AlphaFoldDB" id="M7ZPD8"/>
<name>M7ZPD8_TRIUA</name>
<protein>
    <submittedName>
        <fullName evidence="3">Uncharacterized protein</fullName>
    </submittedName>
</protein>
<organism evidence="3">
    <name type="scientific">Triticum urartu</name>
    <name type="common">Red wild einkorn</name>
    <name type="synonym">Crithodium urartu</name>
    <dbReference type="NCBI Taxonomy" id="4572"/>
    <lineage>
        <taxon>Eukaryota</taxon>
        <taxon>Viridiplantae</taxon>
        <taxon>Streptophyta</taxon>
        <taxon>Embryophyta</taxon>
        <taxon>Tracheophyta</taxon>
        <taxon>Spermatophyta</taxon>
        <taxon>Magnoliopsida</taxon>
        <taxon>Liliopsida</taxon>
        <taxon>Poales</taxon>
        <taxon>Poaceae</taxon>
        <taxon>BOP clade</taxon>
        <taxon>Pooideae</taxon>
        <taxon>Triticodae</taxon>
        <taxon>Triticeae</taxon>
        <taxon>Triticinae</taxon>
        <taxon>Triticum</taxon>
    </lineage>
</organism>
<proteinExistence type="predicted"/>